<feature type="region of interest" description="Disordered" evidence="1">
    <location>
        <begin position="1"/>
        <end position="47"/>
    </location>
</feature>
<organism evidence="2">
    <name type="scientific">Arundo donax</name>
    <name type="common">Giant reed</name>
    <name type="synonym">Donax arundinaceus</name>
    <dbReference type="NCBI Taxonomy" id="35708"/>
    <lineage>
        <taxon>Eukaryota</taxon>
        <taxon>Viridiplantae</taxon>
        <taxon>Streptophyta</taxon>
        <taxon>Embryophyta</taxon>
        <taxon>Tracheophyta</taxon>
        <taxon>Spermatophyta</taxon>
        <taxon>Magnoliopsida</taxon>
        <taxon>Liliopsida</taxon>
        <taxon>Poales</taxon>
        <taxon>Poaceae</taxon>
        <taxon>PACMAD clade</taxon>
        <taxon>Arundinoideae</taxon>
        <taxon>Arundineae</taxon>
        <taxon>Arundo</taxon>
    </lineage>
</organism>
<sequence>MSTQNARATHHAAPPPPPPRAATSSPSGSGSAPLEAAAPLSRELSASSIITRRRCSGRPAATSESLTNGKVTWCEDGWSSGSSALCTAARTAKVNTAAAKSANRRLPPVRTAARRSSAPPR</sequence>
<evidence type="ECO:0000256" key="1">
    <source>
        <dbReference type="SAM" id="MobiDB-lite"/>
    </source>
</evidence>
<reference evidence="2" key="2">
    <citation type="journal article" date="2015" name="Data Brief">
        <title>Shoot transcriptome of the giant reed, Arundo donax.</title>
        <authorList>
            <person name="Barrero R.A."/>
            <person name="Guerrero F.D."/>
            <person name="Moolhuijzen P."/>
            <person name="Goolsby J.A."/>
            <person name="Tidwell J."/>
            <person name="Bellgard S.E."/>
            <person name="Bellgard M.I."/>
        </authorList>
    </citation>
    <scope>NUCLEOTIDE SEQUENCE</scope>
    <source>
        <tissue evidence="2">Shoot tissue taken approximately 20 cm above the soil surface</tissue>
    </source>
</reference>
<reference evidence="2" key="1">
    <citation type="submission" date="2014-09" db="EMBL/GenBank/DDBJ databases">
        <authorList>
            <person name="Magalhaes I.L.F."/>
            <person name="Oliveira U."/>
            <person name="Santos F.R."/>
            <person name="Vidigal T.H.D.A."/>
            <person name="Brescovit A.D."/>
            <person name="Santos A.J."/>
        </authorList>
    </citation>
    <scope>NUCLEOTIDE SEQUENCE</scope>
    <source>
        <tissue evidence="2">Shoot tissue taken approximately 20 cm above the soil surface</tissue>
    </source>
</reference>
<dbReference type="AlphaFoldDB" id="A0A0A9A137"/>
<proteinExistence type="predicted"/>
<accession>A0A0A9A137</accession>
<feature type="compositionally biased region" description="Low complexity" evidence="1">
    <location>
        <begin position="21"/>
        <end position="47"/>
    </location>
</feature>
<name>A0A0A9A137_ARUDO</name>
<feature type="region of interest" description="Disordered" evidence="1">
    <location>
        <begin position="96"/>
        <end position="121"/>
    </location>
</feature>
<protein>
    <submittedName>
        <fullName evidence="2">Uncharacterized protein</fullName>
    </submittedName>
</protein>
<dbReference type="EMBL" id="GBRH01254257">
    <property type="protein sequence ID" value="JAD43638.1"/>
    <property type="molecule type" value="Transcribed_RNA"/>
</dbReference>
<feature type="compositionally biased region" description="Low complexity" evidence="1">
    <location>
        <begin position="108"/>
        <end position="121"/>
    </location>
</feature>
<evidence type="ECO:0000313" key="2">
    <source>
        <dbReference type="EMBL" id="JAD43638.1"/>
    </source>
</evidence>